<reference evidence="3" key="1">
    <citation type="journal article" date="2013" name="Science">
        <title>Comparative analysis of bat genomes provides insight into the evolution of flight and immunity.</title>
        <authorList>
            <person name="Zhang G."/>
            <person name="Cowled C."/>
            <person name="Shi Z."/>
            <person name="Huang Z."/>
            <person name="Bishop-Lilly K.A."/>
            <person name="Fang X."/>
            <person name="Wynne J.W."/>
            <person name="Xiong Z."/>
            <person name="Baker M.L."/>
            <person name="Zhao W."/>
            <person name="Tachedjian M."/>
            <person name="Zhu Y."/>
            <person name="Zhou P."/>
            <person name="Jiang X."/>
            <person name="Ng J."/>
            <person name="Yang L."/>
            <person name="Wu L."/>
            <person name="Xiao J."/>
            <person name="Feng Y."/>
            <person name="Chen Y."/>
            <person name="Sun X."/>
            <person name="Zhang Y."/>
            <person name="Marsh G.A."/>
            <person name="Crameri G."/>
            <person name="Broder C.C."/>
            <person name="Frey K.G."/>
            <person name="Wang L.F."/>
            <person name="Wang J."/>
        </authorList>
    </citation>
    <scope>NUCLEOTIDE SEQUENCE [LARGE SCALE GENOMIC DNA]</scope>
</reference>
<evidence type="ECO:0000313" key="3">
    <source>
        <dbReference type="Proteomes" id="UP000010556"/>
    </source>
</evidence>
<organism evidence="2 3">
    <name type="scientific">Myotis davidii</name>
    <name type="common">David's myotis</name>
    <dbReference type="NCBI Taxonomy" id="225400"/>
    <lineage>
        <taxon>Eukaryota</taxon>
        <taxon>Metazoa</taxon>
        <taxon>Chordata</taxon>
        <taxon>Craniata</taxon>
        <taxon>Vertebrata</taxon>
        <taxon>Euteleostomi</taxon>
        <taxon>Mammalia</taxon>
        <taxon>Eutheria</taxon>
        <taxon>Laurasiatheria</taxon>
        <taxon>Chiroptera</taxon>
        <taxon>Yangochiroptera</taxon>
        <taxon>Vespertilionidae</taxon>
        <taxon>Myotis</taxon>
    </lineage>
</organism>
<protein>
    <submittedName>
        <fullName evidence="2">Uncharacterized protein</fullName>
    </submittedName>
</protein>
<dbReference type="AlphaFoldDB" id="L5LR94"/>
<dbReference type="Proteomes" id="UP000010556">
    <property type="component" value="Unassembled WGS sequence"/>
</dbReference>
<proteinExistence type="predicted"/>
<dbReference type="EMBL" id="KB109009">
    <property type="protein sequence ID" value="ELK28567.1"/>
    <property type="molecule type" value="Genomic_DNA"/>
</dbReference>
<feature type="region of interest" description="Disordered" evidence="1">
    <location>
        <begin position="1"/>
        <end position="51"/>
    </location>
</feature>
<evidence type="ECO:0000256" key="1">
    <source>
        <dbReference type="SAM" id="MobiDB-lite"/>
    </source>
</evidence>
<keyword evidence="3" id="KW-1185">Reference proteome</keyword>
<sequence length="75" mass="8202">MLVRGSLIPLQGTRRGSGKEKPGEEKKRPRERSGPRRNHESPPGESLPGCHIAIGQTEAGKAGLLDLCQSRYRRG</sequence>
<evidence type="ECO:0000313" key="2">
    <source>
        <dbReference type="EMBL" id="ELK28567.1"/>
    </source>
</evidence>
<name>L5LR94_MYODS</name>
<gene>
    <name evidence="2" type="ORF">MDA_GLEAN10005834</name>
</gene>
<feature type="compositionally biased region" description="Basic and acidic residues" evidence="1">
    <location>
        <begin position="17"/>
        <end position="42"/>
    </location>
</feature>
<accession>L5LR94</accession>